<reference evidence="1 2" key="1">
    <citation type="submission" date="2024-04" db="EMBL/GenBank/DDBJ databases">
        <authorList>
            <person name="Rising A."/>
            <person name="Reimegard J."/>
            <person name="Sonavane S."/>
            <person name="Akerstrom W."/>
            <person name="Nylinder S."/>
            <person name="Hedman E."/>
            <person name="Kallberg Y."/>
        </authorList>
    </citation>
    <scope>NUCLEOTIDE SEQUENCE [LARGE SCALE GENOMIC DNA]</scope>
</reference>
<name>A0AAV2A6M0_9ARAC</name>
<evidence type="ECO:0000313" key="1">
    <source>
        <dbReference type="EMBL" id="CAL1279622.1"/>
    </source>
</evidence>
<protein>
    <submittedName>
        <fullName evidence="1">Uncharacterized protein</fullName>
    </submittedName>
</protein>
<accession>A0AAV2A6M0</accession>
<dbReference type="EMBL" id="CAXIEN010000124">
    <property type="protein sequence ID" value="CAL1279622.1"/>
    <property type="molecule type" value="Genomic_DNA"/>
</dbReference>
<dbReference type="AlphaFoldDB" id="A0AAV2A6M0"/>
<gene>
    <name evidence="1" type="ORF">LARSCL_LOCUS10489</name>
</gene>
<evidence type="ECO:0000313" key="2">
    <source>
        <dbReference type="Proteomes" id="UP001497382"/>
    </source>
</evidence>
<dbReference type="Proteomes" id="UP001497382">
    <property type="component" value="Unassembled WGS sequence"/>
</dbReference>
<comment type="caution">
    <text evidence="1">The sequence shown here is derived from an EMBL/GenBank/DDBJ whole genome shotgun (WGS) entry which is preliminary data.</text>
</comment>
<organism evidence="1 2">
    <name type="scientific">Larinioides sclopetarius</name>
    <dbReference type="NCBI Taxonomy" id="280406"/>
    <lineage>
        <taxon>Eukaryota</taxon>
        <taxon>Metazoa</taxon>
        <taxon>Ecdysozoa</taxon>
        <taxon>Arthropoda</taxon>
        <taxon>Chelicerata</taxon>
        <taxon>Arachnida</taxon>
        <taxon>Araneae</taxon>
        <taxon>Araneomorphae</taxon>
        <taxon>Entelegynae</taxon>
        <taxon>Araneoidea</taxon>
        <taxon>Araneidae</taxon>
        <taxon>Larinioides</taxon>
    </lineage>
</organism>
<proteinExistence type="predicted"/>
<keyword evidence="2" id="KW-1185">Reference proteome</keyword>
<sequence length="35" mass="3896">MDSQVINGEDLDLLIKDFETFLSEKTFKGGGDCDD</sequence>